<dbReference type="InterPro" id="IPR015422">
    <property type="entry name" value="PyrdxlP-dep_Trfase_small"/>
</dbReference>
<dbReference type="GO" id="GO:0047536">
    <property type="term" value="F:2-aminoadipate transaminase activity"/>
    <property type="evidence" value="ECO:0007669"/>
    <property type="project" value="UniProtKB-EC"/>
</dbReference>
<feature type="domain" description="HTH gntR-type" evidence="6">
    <location>
        <begin position="12"/>
        <end position="80"/>
    </location>
</feature>
<dbReference type="GO" id="GO:0030170">
    <property type="term" value="F:pyridoxal phosphate binding"/>
    <property type="evidence" value="ECO:0007669"/>
    <property type="project" value="InterPro"/>
</dbReference>
<evidence type="ECO:0000256" key="5">
    <source>
        <dbReference type="ARBA" id="ARBA00023163"/>
    </source>
</evidence>
<dbReference type="InterPro" id="IPR036390">
    <property type="entry name" value="WH_DNA-bd_sf"/>
</dbReference>
<accession>A0A0L6ZDN9</accession>
<keyword evidence="3" id="KW-0805">Transcription regulation</keyword>
<evidence type="ECO:0000259" key="6">
    <source>
        <dbReference type="PROSITE" id="PS50949"/>
    </source>
</evidence>
<dbReference type="GO" id="GO:0003677">
    <property type="term" value="F:DNA binding"/>
    <property type="evidence" value="ECO:0007669"/>
    <property type="project" value="UniProtKB-KW"/>
</dbReference>
<name>A0A0L6ZDN9_9CLOT</name>
<dbReference type="InterPro" id="IPR015421">
    <property type="entry name" value="PyrdxlP-dep_Trfase_major"/>
</dbReference>
<dbReference type="Pfam" id="PF00155">
    <property type="entry name" value="Aminotran_1_2"/>
    <property type="match status" value="1"/>
</dbReference>
<dbReference type="SUPFAM" id="SSF46785">
    <property type="entry name" value="Winged helix' DNA-binding domain"/>
    <property type="match status" value="1"/>
</dbReference>
<dbReference type="InterPro" id="IPR000524">
    <property type="entry name" value="Tscrpt_reg_HTH_GntR"/>
</dbReference>
<keyword evidence="5" id="KW-0804">Transcription</keyword>
<dbReference type="EMBL" id="LHUR01000011">
    <property type="protein sequence ID" value="KOA21096.1"/>
    <property type="molecule type" value="Genomic_DNA"/>
</dbReference>
<dbReference type="PATRIC" id="fig|1121318.3.peg.686"/>
<evidence type="ECO:0000256" key="3">
    <source>
        <dbReference type="ARBA" id="ARBA00023015"/>
    </source>
</evidence>
<organism evidence="7 8">
    <name type="scientific">Clostridium homopropionicum DSM 5847</name>
    <dbReference type="NCBI Taxonomy" id="1121318"/>
    <lineage>
        <taxon>Bacteria</taxon>
        <taxon>Bacillati</taxon>
        <taxon>Bacillota</taxon>
        <taxon>Clostridia</taxon>
        <taxon>Eubacteriales</taxon>
        <taxon>Clostridiaceae</taxon>
        <taxon>Clostridium</taxon>
    </lineage>
</organism>
<keyword evidence="2" id="KW-0663">Pyridoxal phosphate</keyword>
<dbReference type="InterPro" id="IPR004839">
    <property type="entry name" value="Aminotransferase_I/II_large"/>
</dbReference>
<evidence type="ECO:0000313" key="7">
    <source>
        <dbReference type="EMBL" id="KOA21096.1"/>
    </source>
</evidence>
<dbReference type="EC" id="2.6.1.39" evidence="7"/>
<dbReference type="CDD" id="cd00609">
    <property type="entry name" value="AAT_like"/>
    <property type="match status" value="1"/>
</dbReference>
<dbReference type="Gene3D" id="3.90.1150.10">
    <property type="entry name" value="Aspartate Aminotransferase, domain 1"/>
    <property type="match status" value="1"/>
</dbReference>
<dbReference type="InterPro" id="IPR051446">
    <property type="entry name" value="HTH_trans_reg/aminotransferase"/>
</dbReference>
<reference evidence="8" key="1">
    <citation type="submission" date="2015-08" db="EMBL/GenBank/DDBJ databases">
        <title>Genome sequence of the strict anaerobe Clostridium homopropionicum LuHBu1 (DSM 5847T).</title>
        <authorList>
            <person name="Poehlein A."/>
            <person name="Beck M."/>
            <person name="Schiel-Bengelsdorf B."/>
            <person name="Bengelsdorf F.R."/>
            <person name="Daniel R."/>
            <person name="Duerre P."/>
        </authorList>
    </citation>
    <scope>NUCLEOTIDE SEQUENCE [LARGE SCALE GENOMIC DNA]</scope>
    <source>
        <strain evidence="8">DSM 5847</strain>
    </source>
</reference>
<evidence type="ECO:0000256" key="2">
    <source>
        <dbReference type="ARBA" id="ARBA00022898"/>
    </source>
</evidence>
<comment type="caution">
    <text evidence="7">The sequence shown here is derived from an EMBL/GenBank/DDBJ whole genome shotgun (WGS) entry which is preliminary data.</text>
</comment>
<dbReference type="PROSITE" id="PS50949">
    <property type="entry name" value="HTH_GNTR"/>
    <property type="match status" value="1"/>
</dbReference>
<evidence type="ECO:0000313" key="8">
    <source>
        <dbReference type="Proteomes" id="UP000037043"/>
    </source>
</evidence>
<comment type="similarity">
    <text evidence="1">In the C-terminal section; belongs to the class-I pyridoxal-phosphate-dependent aminotransferase family.</text>
</comment>
<keyword evidence="7" id="KW-0032">Aminotransferase</keyword>
<dbReference type="GO" id="GO:0003700">
    <property type="term" value="F:DNA-binding transcription factor activity"/>
    <property type="evidence" value="ECO:0007669"/>
    <property type="project" value="InterPro"/>
</dbReference>
<keyword evidence="7" id="KW-0808">Transferase</keyword>
<dbReference type="AlphaFoldDB" id="A0A0L6ZDN9"/>
<protein>
    <submittedName>
        <fullName evidence="7">2-aminoadipate transaminase</fullName>
        <ecNumber evidence="7">2.6.1.39</ecNumber>
    </submittedName>
</protein>
<dbReference type="Proteomes" id="UP000037043">
    <property type="component" value="Unassembled WGS sequence"/>
</dbReference>
<keyword evidence="4" id="KW-0238">DNA-binding</keyword>
<dbReference type="CDD" id="cd07377">
    <property type="entry name" value="WHTH_GntR"/>
    <property type="match status" value="1"/>
</dbReference>
<keyword evidence="8" id="KW-1185">Reference proteome</keyword>
<dbReference type="Pfam" id="PF00392">
    <property type="entry name" value="GntR"/>
    <property type="match status" value="1"/>
</dbReference>
<proteinExistence type="inferred from homology"/>
<dbReference type="RefSeq" id="WP_052220274.1">
    <property type="nucleotide sequence ID" value="NZ_LHUR01000011.1"/>
</dbReference>
<dbReference type="Gene3D" id="3.40.640.10">
    <property type="entry name" value="Type I PLP-dependent aspartate aminotransferase-like (Major domain)"/>
    <property type="match status" value="1"/>
</dbReference>
<dbReference type="InterPro" id="IPR015424">
    <property type="entry name" value="PyrdxlP-dep_Trfase"/>
</dbReference>
<dbReference type="Gene3D" id="1.10.10.10">
    <property type="entry name" value="Winged helix-like DNA-binding domain superfamily/Winged helix DNA-binding domain"/>
    <property type="match status" value="1"/>
</dbReference>
<dbReference type="InterPro" id="IPR036388">
    <property type="entry name" value="WH-like_DNA-bd_sf"/>
</dbReference>
<dbReference type="SUPFAM" id="SSF53383">
    <property type="entry name" value="PLP-dependent transferases"/>
    <property type="match status" value="1"/>
</dbReference>
<gene>
    <name evidence="7" type="primary">lysN_2</name>
    <name evidence="7" type="ORF">CLHOM_06840</name>
</gene>
<dbReference type="STRING" id="36844.SAMN04488501_10436"/>
<evidence type="ECO:0000256" key="1">
    <source>
        <dbReference type="ARBA" id="ARBA00005384"/>
    </source>
</evidence>
<dbReference type="PANTHER" id="PTHR46577">
    <property type="entry name" value="HTH-TYPE TRANSCRIPTIONAL REGULATORY PROTEIN GABR"/>
    <property type="match status" value="1"/>
</dbReference>
<sequence>MDKYIIEFNEEEPKYIQIVRHIKKLIKAKELKNGEKLPSIRELSKLLKVNSVTIVNAYKKLETEGQAIQKMGSGTYVKVKEENRNFLKEYSKIYKKISGGYYKDFIDFTGETTCSDFFPVDTFKRALNEVLDRDGADAFSNEDALGFLGLRDNINKYFWKGKLNNENIIIVSGAQQGIDIAAKAIINIDDNIIVEKPTYSGALNVFRSRRAKVFEVEINKDGIDINSLRSIVKKHKIKCFYLMSYFQNPTGSSYSLNKKKEILNLAEEYDFYIIEDDYLSELIYDANIKYESFKSLDRNDRVVYIRSFSKIFLPGIRMGYLITPDEFNDAIQNSKINTDRTTSSLMQRTLDLYMNSGYWKAHIKKLNASYKSRYIFMEKCIKEILGKKVEYNSPGGGLSFYLKISDNIDVNCIELFNSCLKHKVVFTPGVLFYKDNNEGYKYFKLSFSQTNNNQIREGINIINSILK</sequence>
<dbReference type="SMART" id="SM00345">
    <property type="entry name" value="HTH_GNTR"/>
    <property type="match status" value="1"/>
</dbReference>
<dbReference type="PANTHER" id="PTHR46577:SF1">
    <property type="entry name" value="HTH-TYPE TRANSCRIPTIONAL REGULATORY PROTEIN GABR"/>
    <property type="match status" value="1"/>
</dbReference>
<evidence type="ECO:0000256" key="4">
    <source>
        <dbReference type="ARBA" id="ARBA00023125"/>
    </source>
</evidence>